<gene>
    <name evidence="1" type="ORF">EHW90_08125</name>
</gene>
<dbReference type="InterPro" id="IPR036388">
    <property type="entry name" value="WH-like_DNA-bd_sf"/>
</dbReference>
<keyword evidence="2" id="KW-1185">Reference proteome</keyword>
<reference evidence="1 2" key="1">
    <citation type="submission" date="2018-11" db="EMBL/GenBank/DDBJ databases">
        <title>Genome sequencing of Lachnoanaerobaculum orale DSM 24553T.</title>
        <authorList>
            <person name="Kook J.-K."/>
            <person name="Park S.-N."/>
            <person name="Lim Y.K."/>
        </authorList>
    </citation>
    <scope>NUCLEOTIDE SEQUENCE [LARGE SCALE GENOMIC DNA]</scope>
    <source>
        <strain evidence="1 2">DSM 24553</strain>
    </source>
</reference>
<dbReference type="Gene3D" id="1.10.10.10">
    <property type="entry name" value="Winged helix-like DNA-binding domain superfamily/Winged helix DNA-binding domain"/>
    <property type="match status" value="1"/>
</dbReference>
<organism evidence="1 2">
    <name type="scientific">Lachnoanaerobaculum orale</name>
    <dbReference type="NCBI Taxonomy" id="979627"/>
    <lineage>
        <taxon>Bacteria</taxon>
        <taxon>Bacillati</taxon>
        <taxon>Bacillota</taxon>
        <taxon>Clostridia</taxon>
        <taxon>Lachnospirales</taxon>
        <taxon>Lachnospiraceae</taxon>
        <taxon>Lachnoanaerobaculum</taxon>
    </lineage>
</organism>
<dbReference type="GO" id="GO:0005829">
    <property type="term" value="C:cytosol"/>
    <property type="evidence" value="ECO:0007669"/>
    <property type="project" value="TreeGrafter"/>
</dbReference>
<dbReference type="InterPro" id="IPR000944">
    <property type="entry name" value="Tscrpt_reg_Rrf2"/>
</dbReference>
<sequence length="130" mass="14528">MLITREMDYAVRVVRALKDGTKVSASGVAKKEHLPQAITYKVLNSLLKSKLIGSMRGVNGGYYLKCDLANTTLYDICVALGEDMSITECVREGYDCINNRCGECILNKEFNRIQSSLNRELQTTTLDKLL</sequence>
<dbReference type="PROSITE" id="PS51197">
    <property type="entry name" value="HTH_RRF2_2"/>
    <property type="match status" value="1"/>
</dbReference>
<evidence type="ECO:0000313" key="1">
    <source>
        <dbReference type="EMBL" id="RRJ16934.1"/>
    </source>
</evidence>
<comment type="caution">
    <text evidence="1">The sequence shown here is derived from an EMBL/GenBank/DDBJ whole genome shotgun (WGS) entry which is preliminary data.</text>
</comment>
<dbReference type="PANTHER" id="PTHR33221:SF2">
    <property type="entry name" value="TRANSCRIPTIONAL REGULATOR"/>
    <property type="match status" value="1"/>
</dbReference>
<dbReference type="SUPFAM" id="SSF46785">
    <property type="entry name" value="Winged helix' DNA-binding domain"/>
    <property type="match status" value="1"/>
</dbReference>
<evidence type="ECO:0000313" key="2">
    <source>
        <dbReference type="Proteomes" id="UP000276982"/>
    </source>
</evidence>
<protein>
    <submittedName>
        <fullName evidence="1">Rrf2 family transcriptional regulator</fullName>
    </submittedName>
</protein>
<proteinExistence type="predicted"/>
<accession>A0A3P3Q757</accession>
<name>A0A3P3Q757_9FIRM</name>
<dbReference type="AlphaFoldDB" id="A0A3P3Q757"/>
<dbReference type="GO" id="GO:0003700">
    <property type="term" value="F:DNA-binding transcription factor activity"/>
    <property type="evidence" value="ECO:0007669"/>
    <property type="project" value="TreeGrafter"/>
</dbReference>
<dbReference type="RefSeq" id="WP_124952317.1">
    <property type="nucleotide sequence ID" value="NZ_RRCM01000001.1"/>
</dbReference>
<dbReference type="PANTHER" id="PTHR33221">
    <property type="entry name" value="WINGED HELIX-TURN-HELIX TRANSCRIPTIONAL REGULATOR, RRF2 FAMILY"/>
    <property type="match status" value="1"/>
</dbReference>
<dbReference type="EMBL" id="RRCM01000001">
    <property type="protein sequence ID" value="RRJ16934.1"/>
    <property type="molecule type" value="Genomic_DNA"/>
</dbReference>
<dbReference type="InterPro" id="IPR036390">
    <property type="entry name" value="WH_DNA-bd_sf"/>
</dbReference>
<dbReference type="Proteomes" id="UP000276982">
    <property type="component" value="Unassembled WGS sequence"/>
</dbReference>
<dbReference type="Pfam" id="PF02082">
    <property type="entry name" value="Rrf2"/>
    <property type="match status" value="1"/>
</dbReference>